<dbReference type="AlphaFoldDB" id="A0A367ZUL8"/>
<dbReference type="EMBL" id="QOQW01000001">
    <property type="protein sequence ID" value="RCK81547.1"/>
    <property type="molecule type" value="Genomic_DNA"/>
</dbReference>
<sequence length="63" mass="7546">MQEGRCPLCLQIRKFDVETEEYCRFQNTERLVCSVCLKEIENHMRPTWQIIAGRVFPRSTKNL</sequence>
<name>A0A367ZUL8_9BACT</name>
<organism evidence="1 2">
    <name type="scientific">Candidatus Ozemobacter sibiricus</name>
    <dbReference type="NCBI Taxonomy" id="2268124"/>
    <lineage>
        <taxon>Bacteria</taxon>
        <taxon>Candidatus Ozemobacteria</taxon>
        <taxon>Candidatus Ozemobacterales</taxon>
        <taxon>Candidatus Ozemobacteraceae</taxon>
        <taxon>Candidatus Ozemobacter</taxon>
    </lineage>
</organism>
<gene>
    <name evidence="1" type="ORF">OZSIB_0681</name>
</gene>
<protein>
    <submittedName>
        <fullName evidence="1">Uncharacterized protein</fullName>
    </submittedName>
</protein>
<evidence type="ECO:0000313" key="2">
    <source>
        <dbReference type="Proteomes" id="UP000252355"/>
    </source>
</evidence>
<dbReference type="Proteomes" id="UP000252355">
    <property type="component" value="Unassembled WGS sequence"/>
</dbReference>
<comment type="caution">
    <text evidence="1">The sequence shown here is derived from an EMBL/GenBank/DDBJ whole genome shotgun (WGS) entry which is preliminary data.</text>
</comment>
<evidence type="ECO:0000313" key="1">
    <source>
        <dbReference type="EMBL" id="RCK81547.1"/>
    </source>
</evidence>
<reference evidence="1 2" key="1">
    <citation type="submission" date="2018-05" db="EMBL/GenBank/DDBJ databases">
        <title>A metagenomic window into the 2 km-deep terrestrial subsurface aquifer revealed taxonomically and functionally diverse microbial community comprising novel uncultured bacterial lineages.</title>
        <authorList>
            <person name="Kadnikov V.V."/>
            <person name="Mardanov A.V."/>
            <person name="Beletsky A.V."/>
            <person name="Banks D."/>
            <person name="Pimenov N.V."/>
            <person name="Frank Y.A."/>
            <person name="Karnachuk O.V."/>
            <person name="Ravin N.V."/>
        </authorList>
    </citation>
    <scope>NUCLEOTIDE SEQUENCE [LARGE SCALE GENOMIC DNA]</scope>
    <source>
        <strain evidence="1">BY5</strain>
    </source>
</reference>
<accession>A0A367ZUL8</accession>
<proteinExistence type="predicted"/>